<proteinExistence type="predicted"/>
<dbReference type="Proteomes" id="UP001054837">
    <property type="component" value="Unassembled WGS sequence"/>
</dbReference>
<keyword evidence="2" id="KW-1185">Reference proteome</keyword>
<evidence type="ECO:0000313" key="1">
    <source>
        <dbReference type="EMBL" id="GIY32010.1"/>
    </source>
</evidence>
<dbReference type="EMBL" id="BPLQ01007740">
    <property type="protein sequence ID" value="GIY32010.1"/>
    <property type="molecule type" value="Genomic_DNA"/>
</dbReference>
<name>A0AAV4SCX6_9ARAC</name>
<organism evidence="1 2">
    <name type="scientific">Caerostris darwini</name>
    <dbReference type="NCBI Taxonomy" id="1538125"/>
    <lineage>
        <taxon>Eukaryota</taxon>
        <taxon>Metazoa</taxon>
        <taxon>Ecdysozoa</taxon>
        <taxon>Arthropoda</taxon>
        <taxon>Chelicerata</taxon>
        <taxon>Arachnida</taxon>
        <taxon>Araneae</taxon>
        <taxon>Araneomorphae</taxon>
        <taxon>Entelegynae</taxon>
        <taxon>Araneoidea</taxon>
        <taxon>Araneidae</taxon>
        <taxon>Caerostris</taxon>
    </lineage>
</organism>
<sequence>MPPPGYESEASGTKGQSVSHHAAASLERMFTKDIKMLRLLALTSTAPKPLPFREETLLCMFFKPVSLFSSPVVDSGPVEWSCDGRIIFEHHIPKSEEILYGRWPWIRLQKYHFTIFICQRLVFKTV</sequence>
<protein>
    <submittedName>
        <fullName evidence="1">Uncharacterized protein</fullName>
    </submittedName>
</protein>
<accession>A0AAV4SCX6</accession>
<comment type="caution">
    <text evidence="1">The sequence shown here is derived from an EMBL/GenBank/DDBJ whole genome shotgun (WGS) entry which is preliminary data.</text>
</comment>
<evidence type="ECO:0000313" key="2">
    <source>
        <dbReference type="Proteomes" id="UP001054837"/>
    </source>
</evidence>
<gene>
    <name evidence="1" type="ORF">CDAR_411141</name>
</gene>
<dbReference type="AlphaFoldDB" id="A0AAV4SCX6"/>
<reference evidence="1 2" key="1">
    <citation type="submission" date="2021-06" db="EMBL/GenBank/DDBJ databases">
        <title>Caerostris darwini draft genome.</title>
        <authorList>
            <person name="Kono N."/>
            <person name="Arakawa K."/>
        </authorList>
    </citation>
    <scope>NUCLEOTIDE SEQUENCE [LARGE SCALE GENOMIC DNA]</scope>
</reference>